<evidence type="ECO:0000256" key="7">
    <source>
        <dbReference type="SAM" id="SignalP"/>
    </source>
</evidence>
<accession>A0AAN9SID7</accession>
<sequence>MAPTLATLFLLLSVSYLQIAGAEPQPLTALKLHSHILQESIAKEINENPEAGWEAAINPRFSNYTVEQFKRLLGVKPTPKKELRSTPVMSHPKSLKLPKNFDARTAWSQCSTIGRILGASYGRRVIVVLVGHLVLLNHCLIAFAFILMLISLSL</sequence>
<keyword evidence="4" id="KW-0788">Thiol protease</keyword>
<feature type="domain" description="Peptidase C1A propeptide" evidence="8">
    <location>
        <begin position="37"/>
        <end position="79"/>
    </location>
</feature>
<keyword evidence="10" id="KW-1185">Reference proteome</keyword>
<keyword evidence="6" id="KW-0812">Transmembrane</keyword>
<feature type="signal peptide" evidence="7">
    <location>
        <begin position="1"/>
        <end position="22"/>
    </location>
</feature>
<feature type="transmembrane region" description="Helical" evidence="6">
    <location>
        <begin position="125"/>
        <end position="150"/>
    </location>
</feature>
<name>A0AAN9SID7_PSOTE</name>
<dbReference type="Gene3D" id="3.90.70.10">
    <property type="entry name" value="Cysteine proteinases"/>
    <property type="match status" value="1"/>
</dbReference>
<dbReference type="Proteomes" id="UP001386955">
    <property type="component" value="Unassembled WGS sequence"/>
</dbReference>
<reference evidence="9 10" key="1">
    <citation type="submission" date="2024-01" db="EMBL/GenBank/DDBJ databases">
        <title>The genomes of 5 underutilized Papilionoideae crops provide insights into root nodulation and disease resistanc.</title>
        <authorList>
            <person name="Jiang F."/>
        </authorList>
    </citation>
    <scope>NUCLEOTIDE SEQUENCE [LARGE SCALE GENOMIC DNA]</scope>
    <source>
        <strain evidence="9">DUOXIRENSHENG_FW03</strain>
        <tissue evidence="9">Leaves</tissue>
    </source>
</reference>
<evidence type="ECO:0000256" key="4">
    <source>
        <dbReference type="ARBA" id="ARBA00022807"/>
    </source>
</evidence>
<evidence type="ECO:0000256" key="6">
    <source>
        <dbReference type="SAM" id="Phobius"/>
    </source>
</evidence>
<keyword evidence="2 7" id="KW-0732">Signal</keyword>
<gene>
    <name evidence="9" type="ORF">VNO78_18218</name>
</gene>
<evidence type="ECO:0000256" key="3">
    <source>
        <dbReference type="ARBA" id="ARBA00022801"/>
    </source>
</evidence>
<evidence type="ECO:0000313" key="9">
    <source>
        <dbReference type="EMBL" id="KAK7397051.1"/>
    </source>
</evidence>
<dbReference type="GO" id="GO:0006508">
    <property type="term" value="P:proteolysis"/>
    <property type="evidence" value="ECO:0007669"/>
    <property type="project" value="UniProtKB-KW"/>
</dbReference>
<evidence type="ECO:0000256" key="1">
    <source>
        <dbReference type="ARBA" id="ARBA00022670"/>
    </source>
</evidence>
<keyword evidence="3" id="KW-0378">Hydrolase</keyword>
<dbReference type="Pfam" id="PF08127">
    <property type="entry name" value="Propeptide_C1"/>
    <property type="match status" value="1"/>
</dbReference>
<evidence type="ECO:0000256" key="5">
    <source>
        <dbReference type="ARBA" id="ARBA00023157"/>
    </source>
</evidence>
<dbReference type="SUPFAM" id="SSF54001">
    <property type="entry name" value="Cysteine proteinases"/>
    <property type="match status" value="1"/>
</dbReference>
<comment type="caution">
    <text evidence="9">The sequence shown here is derived from an EMBL/GenBank/DDBJ whole genome shotgun (WGS) entry which is preliminary data.</text>
</comment>
<evidence type="ECO:0000259" key="8">
    <source>
        <dbReference type="Pfam" id="PF08127"/>
    </source>
</evidence>
<keyword evidence="6" id="KW-0472">Membrane</keyword>
<dbReference type="InterPro" id="IPR038765">
    <property type="entry name" value="Papain-like_cys_pep_sf"/>
</dbReference>
<organism evidence="9 10">
    <name type="scientific">Psophocarpus tetragonolobus</name>
    <name type="common">Winged bean</name>
    <name type="synonym">Dolichos tetragonolobus</name>
    <dbReference type="NCBI Taxonomy" id="3891"/>
    <lineage>
        <taxon>Eukaryota</taxon>
        <taxon>Viridiplantae</taxon>
        <taxon>Streptophyta</taxon>
        <taxon>Embryophyta</taxon>
        <taxon>Tracheophyta</taxon>
        <taxon>Spermatophyta</taxon>
        <taxon>Magnoliopsida</taxon>
        <taxon>eudicotyledons</taxon>
        <taxon>Gunneridae</taxon>
        <taxon>Pentapetalae</taxon>
        <taxon>rosids</taxon>
        <taxon>fabids</taxon>
        <taxon>Fabales</taxon>
        <taxon>Fabaceae</taxon>
        <taxon>Papilionoideae</taxon>
        <taxon>50 kb inversion clade</taxon>
        <taxon>NPAAA clade</taxon>
        <taxon>indigoferoid/millettioid clade</taxon>
        <taxon>Phaseoleae</taxon>
        <taxon>Psophocarpus</taxon>
    </lineage>
</organism>
<keyword evidence="1" id="KW-0645">Protease</keyword>
<dbReference type="GO" id="GO:0004197">
    <property type="term" value="F:cysteine-type endopeptidase activity"/>
    <property type="evidence" value="ECO:0007669"/>
    <property type="project" value="InterPro"/>
</dbReference>
<protein>
    <recommendedName>
        <fullName evidence="8">Peptidase C1A propeptide domain-containing protein</fullName>
    </recommendedName>
</protein>
<dbReference type="AlphaFoldDB" id="A0AAN9SID7"/>
<proteinExistence type="predicted"/>
<dbReference type="InterPro" id="IPR012599">
    <property type="entry name" value="Propeptide_C1A"/>
</dbReference>
<dbReference type="EMBL" id="JAYMYS010000004">
    <property type="protein sequence ID" value="KAK7397051.1"/>
    <property type="molecule type" value="Genomic_DNA"/>
</dbReference>
<keyword evidence="5" id="KW-1015">Disulfide bond</keyword>
<feature type="chain" id="PRO_5042855634" description="Peptidase C1A propeptide domain-containing protein" evidence="7">
    <location>
        <begin position="23"/>
        <end position="154"/>
    </location>
</feature>
<keyword evidence="6" id="KW-1133">Transmembrane helix</keyword>
<evidence type="ECO:0000256" key="2">
    <source>
        <dbReference type="ARBA" id="ARBA00022729"/>
    </source>
</evidence>
<evidence type="ECO:0000313" key="10">
    <source>
        <dbReference type="Proteomes" id="UP001386955"/>
    </source>
</evidence>